<dbReference type="GO" id="GO:0071007">
    <property type="term" value="C:U2-type catalytic step 2 spliceosome"/>
    <property type="evidence" value="ECO:0007669"/>
    <property type="project" value="TreeGrafter"/>
</dbReference>
<keyword evidence="12" id="KW-1185">Reference proteome</keyword>
<evidence type="ECO:0000256" key="5">
    <source>
        <dbReference type="ARBA" id="ARBA00023187"/>
    </source>
</evidence>
<dbReference type="Gene3D" id="3.30.230.10">
    <property type="match status" value="1"/>
</dbReference>
<evidence type="ECO:0000313" key="12">
    <source>
        <dbReference type="Proteomes" id="UP000005222"/>
    </source>
</evidence>
<gene>
    <name evidence="11" type="primary">Piso0_003986</name>
    <name evidence="10" type="ORF">GNLVRS01_PISO0K06940g</name>
    <name evidence="11" type="ORF">GNLVRS01_PISO0L06941g</name>
</gene>
<dbReference type="Gene3D" id="3.90.1430.10">
    <property type="entry name" value="Yeast translation eEF2 (G' domain)"/>
    <property type="match status" value="1"/>
</dbReference>
<dbReference type="InterPro" id="IPR035647">
    <property type="entry name" value="EFG_III/V"/>
</dbReference>
<dbReference type="FunCoup" id="G8Y762">
    <property type="interactions" value="453"/>
</dbReference>
<dbReference type="Gene3D" id="2.40.30.10">
    <property type="entry name" value="Translation factors"/>
    <property type="match status" value="1"/>
</dbReference>
<reference evidence="11" key="1">
    <citation type="submission" date="2011-10" db="EMBL/GenBank/DDBJ databases">
        <authorList>
            <person name="Genoscope - CEA"/>
        </authorList>
    </citation>
    <scope>NUCLEOTIDE SEQUENCE</scope>
</reference>
<dbReference type="CDD" id="cd01683">
    <property type="entry name" value="EF2_IV_snRNP"/>
    <property type="match status" value="1"/>
</dbReference>
<keyword evidence="3" id="KW-0547">Nucleotide-binding</keyword>
<dbReference type="Gene3D" id="3.40.50.300">
    <property type="entry name" value="P-loop containing nucleotide triphosphate hydrolases"/>
    <property type="match status" value="1"/>
</dbReference>
<dbReference type="SMART" id="SM00838">
    <property type="entry name" value="EFG_C"/>
    <property type="match status" value="1"/>
</dbReference>
<dbReference type="EMBL" id="FO082049">
    <property type="protein sequence ID" value="CCE83411.1"/>
    <property type="molecule type" value="Genomic_DNA"/>
</dbReference>
<dbReference type="InterPro" id="IPR044121">
    <property type="entry name" value="Snu114_GTP-bd"/>
</dbReference>
<dbReference type="PROSITE" id="PS51722">
    <property type="entry name" value="G_TR_2"/>
    <property type="match status" value="1"/>
</dbReference>
<feature type="domain" description="Tr-type G" evidence="9">
    <location>
        <begin position="153"/>
        <end position="430"/>
    </location>
</feature>
<dbReference type="Pfam" id="PF03764">
    <property type="entry name" value="EFG_IV"/>
    <property type="match status" value="1"/>
</dbReference>
<dbReference type="CDD" id="cd04167">
    <property type="entry name" value="Snu114p"/>
    <property type="match status" value="1"/>
</dbReference>
<keyword evidence="2" id="KW-0507">mRNA processing</keyword>
<dbReference type="OMA" id="THGQAFP"/>
<evidence type="ECO:0000256" key="3">
    <source>
        <dbReference type="ARBA" id="ARBA00022741"/>
    </source>
</evidence>
<dbReference type="GO" id="GO:0046540">
    <property type="term" value="C:U4/U6 x U5 tri-snRNP complex"/>
    <property type="evidence" value="ECO:0007669"/>
    <property type="project" value="TreeGrafter"/>
</dbReference>
<dbReference type="InterPro" id="IPR020568">
    <property type="entry name" value="Ribosomal_Su5_D2-typ_SF"/>
</dbReference>
<sequence>MDDDLYDEFGNPIGGQDDEQFDSESSNASNLAHSDDEASESGVDDEMRNDEAETNLVLHADAGKEHTIEDVDADSHKALSLKTVYGKGVETIVASEDVPMEDEPVIKPLTETKMKVEYTDFEDDQDGISPSRGIPEVTYSREYMLSIMNSMPERVRNISIVGNLHSGKSTFVDMFVLQTHPGITTPDNASNNFKPLRYLDNHKLEIQRGITIKSSPITLLLSDPRDRSYIFNFVDTPGHINFNDEVVASLAGTDGAVVIIDVVEGVTYRDHIIISDLLRLNVPFVVSLNKIDRLIMELKLPPADAYHKMQNIIDDLNSFIISNEYVASYRFDKEYSPIHGNVMFSSANFNLCFTLNSFAALYQFDKGDQAYLERLWGDFYYNPHNNSFTRSSNDGNFQRTFVAFILNPLYKLFTYTITADSSDKRLPSLLWSNFRVNLDKSVYKKDPQILLRYILRAIFPNASGFVESVAKCIPSPESFFKKRYENNKLPQSNYKGVPMAQVLKLIENSNGKGFVSLVRIYHGSLKVGDRVKVLGENFDEDQDDYKLEIVDAIFLAGGRYKIPIKNAPLGSLVLISGVDSIINKTATICNTNDTDLLWTFPRHNFEIKSVLKVAVEPSNPSELPKLIESLRQVSKSYLACSIKVEDSGEHVILAPGEIYMDCLLHDLRFFFADDLEIKVSDLSTKFSETCADISAIKITSRSQSRENAISITAEPVGDQKLSYAIEKGVISLSNPPEETSNALSKDFGWDILASKSVWCFGPDDLNSPDILMDDTIEGETDKTALFSIKDSINLGFKWSVNEGPLCDEPIRNTKFKILDAVVSGSEIKRNGTQVIPMTRKACYSGFLTASPRLMEPIYSVFITTTFKAIRAVDGLLRKRRGKLIEEYPIPATPLYTLRGHIPVIESVGFESDLRAQTQGQAMCLLDFEKWKIVPGDPLDQECFLPPLQPVPTESLARDFVLKTRRRKGLSGEPSLRKYIEPELYNKLVENSLI</sequence>
<dbReference type="SUPFAM" id="SSF54211">
    <property type="entry name" value="Ribosomal protein S5 domain 2-like"/>
    <property type="match status" value="1"/>
</dbReference>
<dbReference type="FunFam" id="3.30.70.870:FF:000002">
    <property type="entry name" value="Translation elongation factor 2"/>
    <property type="match status" value="1"/>
</dbReference>
<dbReference type="PRINTS" id="PR00315">
    <property type="entry name" value="ELONGATNFCT"/>
</dbReference>
<dbReference type="InterPro" id="IPR000640">
    <property type="entry name" value="EFG_V-like"/>
</dbReference>
<feature type="region of interest" description="Disordered" evidence="8">
    <location>
        <begin position="1"/>
        <end position="53"/>
    </location>
</feature>
<evidence type="ECO:0000256" key="2">
    <source>
        <dbReference type="ARBA" id="ARBA00022664"/>
    </source>
</evidence>
<dbReference type="InterPro" id="IPR005517">
    <property type="entry name" value="Transl_elong_EFG/EF2_IV"/>
</dbReference>
<dbReference type="OrthoDB" id="364892at2759"/>
<evidence type="ECO:0000256" key="6">
    <source>
        <dbReference type="ARBA" id="ARBA00023242"/>
    </source>
</evidence>
<dbReference type="eggNOG" id="KOG0468">
    <property type="taxonomic scope" value="Eukaryota"/>
</dbReference>
<dbReference type="Gene3D" id="3.30.70.240">
    <property type="match status" value="1"/>
</dbReference>
<dbReference type="HOGENOM" id="CLU_002794_11_2_1"/>
<comment type="subcellular location">
    <subcellularLocation>
        <location evidence="1">Nucleus</location>
    </subcellularLocation>
</comment>
<evidence type="ECO:0000256" key="8">
    <source>
        <dbReference type="SAM" id="MobiDB-lite"/>
    </source>
</evidence>
<dbReference type="PANTHER" id="PTHR42908">
    <property type="entry name" value="TRANSLATION ELONGATION FACTOR-RELATED"/>
    <property type="match status" value="1"/>
</dbReference>
<evidence type="ECO:0000256" key="4">
    <source>
        <dbReference type="ARBA" id="ARBA00023134"/>
    </source>
</evidence>
<keyword evidence="4" id="KW-0342">GTP-binding</keyword>
<keyword evidence="6" id="KW-0539">Nucleus</keyword>
<dbReference type="Gene3D" id="3.30.70.870">
    <property type="entry name" value="Elongation Factor G (Translational Gtpase), domain 3"/>
    <property type="match status" value="1"/>
</dbReference>
<evidence type="ECO:0000313" key="10">
    <source>
        <dbReference type="EMBL" id="CCE83411.1"/>
    </source>
</evidence>
<dbReference type="Pfam" id="PF16004">
    <property type="entry name" value="EFTUD2"/>
    <property type="match status" value="1"/>
</dbReference>
<dbReference type="Pfam" id="PF00679">
    <property type="entry name" value="EFG_C"/>
    <property type="match status" value="1"/>
</dbReference>
<evidence type="ECO:0000313" key="11">
    <source>
        <dbReference type="EMBL" id="CCE84442.1"/>
    </source>
</evidence>
<dbReference type="AlphaFoldDB" id="G8Y762"/>
<dbReference type="STRING" id="559304.G8Y762"/>
<dbReference type="GO" id="GO:0005682">
    <property type="term" value="C:U5 snRNP"/>
    <property type="evidence" value="ECO:0007669"/>
    <property type="project" value="UniProtKB-ARBA"/>
</dbReference>
<dbReference type="SUPFAM" id="SSF54980">
    <property type="entry name" value="EF-G C-terminal domain-like"/>
    <property type="match status" value="2"/>
</dbReference>
<dbReference type="GO" id="GO:0000398">
    <property type="term" value="P:mRNA splicing, via spliceosome"/>
    <property type="evidence" value="ECO:0007669"/>
    <property type="project" value="UniProtKB-ARBA"/>
</dbReference>
<dbReference type="Proteomes" id="UP000005222">
    <property type="component" value="Chromosome K"/>
</dbReference>
<dbReference type="GO" id="GO:0003924">
    <property type="term" value="F:GTPase activity"/>
    <property type="evidence" value="ECO:0007669"/>
    <property type="project" value="InterPro"/>
</dbReference>
<dbReference type="FunFam" id="3.40.50.300:FF:000646">
    <property type="entry name" value="U5 small nuclear ribonucleoprotein component"/>
    <property type="match status" value="1"/>
</dbReference>
<dbReference type="InterPro" id="IPR027417">
    <property type="entry name" value="P-loop_NTPase"/>
</dbReference>
<dbReference type="SUPFAM" id="SSF52540">
    <property type="entry name" value="P-loop containing nucleoside triphosphate hydrolases"/>
    <property type="match status" value="1"/>
</dbReference>
<dbReference type="SUPFAM" id="SSF50447">
    <property type="entry name" value="Translation proteins"/>
    <property type="match status" value="1"/>
</dbReference>
<dbReference type="SMART" id="SM00889">
    <property type="entry name" value="EFG_IV"/>
    <property type="match status" value="1"/>
</dbReference>
<dbReference type="GO" id="GO:0030623">
    <property type="term" value="F:U5 snRNA binding"/>
    <property type="evidence" value="ECO:0007669"/>
    <property type="project" value="TreeGrafter"/>
</dbReference>
<dbReference type="InterPro" id="IPR031950">
    <property type="entry name" value="EFTUD2_N"/>
</dbReference>
<dbReference type="EMBL" id="FO082048">
    <property type="protein sequence ID" value="CCE84442.1"/>
    <property type="molecule type" value="Genomic_DNA"/>
</dbReference>
<dbReference type="InterPro" id="IPR000795">
    <property type="entry name" value="T_Tr_GTP-bd_dom"/>
</dbReference>
<dbReference type="PANTHER" id="PTHR42908:SF6">
    <property type="entry name" value="116 KDA U5 SMALL NUCLEAR RIBONUCLEOPROTEIN COMPONENT"/>
    <property type="match status" value="1"/>
</dbReference>
<dbReference type="GO" id="GO:0005525">
    <property type="term" value="F:GTP binding"/>
    <property type="evidence" value="ECO:0007669"/>
    <property type="project" value="UniProtKB-KW"/>
</dbReference>
<dbReference type="InterPro" id="IPR014721">
    <property type="entry name" value="Ribsml_uS5_D2-typ_fold_subgr"/>
</dbReference>
<organism evidence="11 12">
    <name type="scientific">Pichia sorbitophila (strain ATCC MYA-4447 / BCRC 22081 / CBS 7064 / NBRC 10061 / NRRL Y-12695)</name>
    <name type="common">Hybrid yeast</name>
    <dbReference type="NCBI Taxonomy" id="559304"/>
    <lineage>
        <taxon>Eukaryota</taxon>
        <taxon>Fungi</taxon>
        <taxon>Dikarya</taxon>
        <taxon>Ascomycota</taxon>
        <taxon>Saccharomycotina</taxon>
        <taxon>Pichiomycetes</taxon>
        <taxon>Debaryomycetaceae</taxon>
        <taxon>Millerozyma</taxon>
    </lineage>
</organism>
<protein>
    <submittedName>
        <fullName evidence="11">Piso0_003986 protein</fullName>
    </submittedName>
</protein>
<evidence type="ECO:0000256" key="7">
    <source>
        <dbReference type="ARBA" id="ARBA00055641"/>
    </source>
</evidence>
<dbReference type="InterPro" id="IPR009000">
    <property type="entry name" value="Transl_B-barrel_sf"/>
</dbReference>
<accession>G8Y762</accession>
<evidence type="ECO:0000259" key="9">
    <source>
        <dbReference type="PROSITE" id="PS51722"/>
    </source>
</evidence>
<reference evidence="12" key="2">
    <citation type="journal article" date="2012" name="G3 (Bethesda)">
        <title>Pichia sorbitophila, an interspecies yeast hybrid reveals early steps of genome resolution following polyploidization.</title>
        <authorList>
            <person name="Leh Louis V."/>
            <person name="Despons L."/>
            <person name="Friedrich A."/>
            <person name="Martin T."/>
            <person name="Durrens P."/>
            <person name="Casaregola S."/>
            <person name="Neuveglise C."/>
            <person name="Fairhead C."/>
            <person name="Marck C."/>
            <person name="Cruz J.A."/>
            <person name="Straub M.L."/>
            <person name="Kugler V."/>
            <person name="Sacerdot C."/>
            <person name="Uzunov Z."/>
            <person name="Thierry A."/>
            <person name="Weiss S."/>
            <person name="Bleykasten C."/>
            <person name="De Montigny J."/>
            <person name="Jacques N."/>
            <person name="Jung P."/>
            <person name="Lemaire M."/>
            <person name="Mallet S."/>
            <person name="Morel G."/>
            <person name="Richard G.F."/>
            <person name="Sarkar A."/>
            <person name="Savel G."/>
            <person name="Schacherer J."/>
            <person name="Seret M.L."/>
            <person name="Talla E."/>
            <person name="Samson G."/>
            <person name="Jubin C."/>
            <person name="Poulain J."/>
            <person name="Vacherie B."/>
            <person name="Barbe V."/>
            <person name="Pelletier E."/>
            <person name="Sherman D.J."/>
            <person name="Westhof E."/>
            <person name="Weissenbach J."/>
            <person name="Baret P.V."/>
            <person name="Wincker P."/>
            <person name="Gaillardin C."/>
            <person name="Dujon B."/>
            <person name="Souciet J.L."/>
        </authorList>
    </citation>
    <scope>NUCLEOTIDE SEQUENCE [LARGE SCALE GENOMIC DNA]</scope>
    <source>
        <strain evidence="12">ATCC MYA-4447 / BCRC 22081 / CBS 7064 / NBRC 10061 / NRRL Y-12695</strain>
    </source>
</reference>
<dbReference type="InParanoid" id="G8Y762"/>
<dbReference type="Proteomes" id="UP000005222">
    <property type="component" value="Chromosome L"/>
</dbReference>
<evidence type="ECO:0000256" key="1">
    <source>
        <dbReference type="ARBA" id="ARBA00004123"/>
    </source>
</evidence>
<dbReference type="CDD" id="cd04090">
    <property type="entry name" value="EF2_II_snRNP"/>
    <property type="match status" value="1"/>
</dbReference>
<name>G8Y762_PICSO</name>
<dbReference type="GO" id="GO:0005829">
    <property type="term" value="C:cytosol"/>
    <property type="evidence" value="ECO:0007669"/>
    <property type="project" value="TreeGrafter"/>
</dbReference>
<dbReference type="InterPro" id="IPR005225">
    <property type="entry name" value="Small_GTP-bd"/>
</dbReference>
<keyword evidence="5" id="KW-0508">mRNA splicing</keyword>
<comment type="function">
    <text evidence="7">Component of the U5 snRNP complex required for pre-mRNA splicing. Binds GTP.</text>
</comment>
<feature type="compositionally biased region" description="Polar residues" evidence="8">
    <location>
        <begin position="23"/>
        <end position="32"/>
    </location>
</feature>
<dbReference type="Pfam" id="PF00009">
    <property type="entry name" value="GTP_EFTU"/>
    <property type="match status" value="1"/>
</dbReference>
<dbReference type="GO" id="GO:0000974">
    <property type="term" value="C:Prp19 complex"/>
    <property type="evidence" value="ECO:0007669"/>
    <property type="project" value="UniProtKB-ARBA"/>
</dbReference>
<proteinExistence type="predicted"/>
<dbReference type="NCBIfam" id="TIGR00231">
    <property type="entry name" value="small_GTP"/>
    <property type="match status" value="1"/>
</dbReference>